<evidence type="ECO:0000259" key="2">
    <source>
        <dbReference type="Pfam" id="PF10145"/>
    </source>
</evidence>
<dbReference type="AlphaFoldDB" id="A0A6M3L5E0"/>
<organism evidence="4">
    <name type="scientific">viral metagenome</name>
    <dbReference type="NCBI Taxonomy" id="1070528"/>
    <lineage>
        <taxon>unclassified sequences</taxon>
        <taxon>metagenomes</taxon>
        <taxon>organismal metagenomes</taxon>
    </lineage>
</organism>
<dbReference type="InterPro" id="IPR010090">
    <property type="entry name" value="Phage_tape_meas"/>
</dbReference>
<sequence>MAKKAEVDFSVKTDKAQKNITGFTKSMLGIGSAALAVSLAMRKIIGESAKFQAQMAQVSTMLNKETMPYMAQFTKGIRSMQMQFGQSSETLSKGLYDILSASIDASKALDVLDVSSRAAVAGITDTGIAADAITSILNAYGLQAEYATQVSDELFNIVLRGKTTFAELAGSIGNVAPTAAIAGVSFEELGGAIATITRQGIATAEAVTAVNQMIMTFLKPTTEAIEVAEKFGFELNTTTLRTIGLAGVMDRLKKASAEETSMIFGNVRALKGFNAALADAKGFMYDVDEAMKKSGSMMEAYVKQTDTLTFKWNQFKESINVTAGLIGDLLLPSLTSAMNMANNFLAALTKSLSTWGKVIDLLKSGKFGEALNVAMTSKYQPGELPLPEAPRLPEIRRAGAGFKPAGLGFRAPEIIGKPKPGKHIYRAPELEYTHFFSAFQYGMSNMFTNILTAQGSFSDSMSSMWHNLLHTIMLELSGMLTQSIFKKVGSSLLGGLLSFIPGAGFLGGLMGGIAGGGGIPQLAMAVQHPSVAQGIQQGLNRINRFS</sequence>
<proteinExistence type="predicted"/>
<name>A0A6M3L5E0_9ZZZZ</name>
<reference evidence="4" key="1">
    <citation type="submission" date="2020-03" db="EMBL/GenBank/DDBJ databases">
        <title>The deep terrestrial virosphere.</title>
        <authorList>
            <person name="Holmfeldt K."/>
            <person name="Nilsson E."/>
            <person name="Simone D."/>
            <person name="Lopez-Fernandez M."/>
            <person name="Wu X."/>
            <person name="de Brujin I."/>
            <person name="Lundin D."/>
            <person name="Andersson A."/>
            <person name="Bertilsson S."/>
            <person name="Dopson M."/>
        </authorList>
    </citation>
    <scope>NUCLEOTIDE SEQUENCE</scope>
    <source>
        <strain evidence="3">MM415A00329</strain>
        <strain evidence="4">MM415B02544</strain>
    </source>
</reference>
<gene>
    <name evidence="3" type="ORF">MM415A00329_0004</name>
    <name evidence="4" type="ORF">MM415B02544_0004</name>
</gene>
<dbReference type="PANTHER" id="PTHR37813">
    <property type="entry name" value="FELS-2 PROPHAGE PROTEIN"/>
    <property type="match status" value="1"/>
</dbReference>
<dbReference type="NCBIfam" id="TIGR01760">
    <property type="entry name" value="tape_meas_TP901"/>
    <property type="match status" value="1"/>
</dbReference>
<accession>A0A6M3L5E0</accession>
<dbReference type="PANTHER" id="PTHR37813:SF1">
    <property type="entry name" value="FELS-2 PROPHAGE PROTEIN"/>
    <property type="match status" value="1"/>
</dbReference>
<evidence type="ECO:0000313" key="4">
    <source>
        <dbReference type="EMBL" id="QJA89479.1"/>
    </source>
</evidence>
<protein>
    <submittedName>
        <fullName evidence="4">Putative tail protein</fullName>
    </submittedName>
</protein>
<dbReference type="Pfam" id="PF10145">
    <property type="entry name" value="PhageMin_Tail"/>
    <property type="match status" value="1"/>
</dbReference>
<keyword evidence="1" id="KW-1188">Viral release from host cell</keyword>
<dbReference type="EMBL" id="MT142500">
    <property type="protein sequence ID" value="QJA82950.1"/>
    <property type="molecule type" value="Genomic_DNA"/>
</dbReference>
<evidence type="ECO:0000256" key="1">
    <source>
        <dbReference type="ARBA" id="ARBA00022612"/>
    </source>
</evidence>
<evidence type="ECO:0000313" key="3">
    <source>
        <dbReference type="EMBL" id="QJA82950.1"/>
    </source>
</evidence>
<dbReference type="EMBL" id="MT142848">
    <property type="protein sequence ID" value="QJA89479.1"/>
    <property type="molecule type" value="Genomic_DNA"/>
</dbReference>
<feature type="domain" description="Phage tail tape measure protein" evidence="2">
    <location>
        <begin position="82"/>
        <end position="256"/>
    </location>
</feature>